<organism evidence="8 9">
    <name type="scientific">Armillaria luteobubalina</name>
    <dbReference type="NCBI Taxonomy" id="153913"/>
    <lineage>
        <taxon>Eukaryota</taxon>
        <taxon>Fungi</taxon>
        <taxon>Dikarya</taxon>
        <taxon>Basidiomycota</taxon>
        <taxon>Agaricomycotina</taxon>
        <taxon>Agaricomycetes</taxon>
        <taxon>Agaricomycetidae</taxon>
        <taxon>Agaricales</taxon>
        <taxon>Marasmiineae</taxon>
        <taxon>Physalacriaceae</taxon>
        <taxon>Armillaria</taxon>
    </lineage>
</organism>
<dbReference type="EMBL" id="JAUEPU010000059">
    <property type="protein sequence ID" value="KAK0484113.1"/>
    <property type="molecule type" value="Genomic_DNA"/>
</dbReference>
<dbReference type="PROSITE" id="PS00131">
    <property type="entry name" value="CARBOXYPEPT_SER_SER"/>
    <property type="match status" value="1"/>
</dbReference>
<keyword evidence="4" id="KW-0732">Signal</keyword>
<evidence type="ECO:0000256" key="6">
    <source>
        <dbReference type="ARBA" id="ARBA00023180"/>
    </source>
</evidence>
<dbReference type="PANTHER" id="PTHR11802">
    <property type="entry name" value="SERINE PROTEASE FAMILY S10 SERINE CARBOXYPEPTIDASE"/>
    <property type="match status" value="1"/>
</dbReference>
<dbReference type="GO" id="GO:0000324">
    <property type="term" value="C:fungal-type vacuole"/>
    <property type="evidence" value="ECO:0007669"/>
    <property type="project" value="TreeGrafter"/>
</dbReference>
<dbReference type="Proteomes" id="UP001175228">
    <property type="component" value="Unassembled WGS sequence"/>
</dbReference>
<keyword evidence="9" id="KW-1185">Reference proteome</keyword>
<evidence type="ECO:0000313" key="8">
    <source>
        <dbReference type="EMBL" id="KAK0484113.1"/>
    </source>
</evidence>
<keyword evidence="3 7" id="KW-0645">Protease</keyword>
<dbReference type="InterPro" id="IPR029058">
    <property type="entry name" value="AB_hydrolase_fold"/>
</dbReference>
<evidence type="ECO:0000256" key="7">
    <source>
        <dbReference type="RuleBase" id="RU361156"/>
    </source>
</evidence>
<accession>A0AA39PH08</accession>
<evidence type="ECO:0000256" key="3">
    <source>
        <dbReference type="ARBA" id="ARBA00022670"/>
    </source>
</evidence>
<keyword evidence="6" id="KW-0325">Glycoprotein</keyword>
<dbReference type="InterPro" id="IPR018202">
    <property type="entry name" value="Ser_caboxypep_ser_AS"/>
</dbReference>
<comment type="caution">
    <text evidence="8">The sequence shown here is derived from an EMBL/GenBank/DDBJ whole genome shotgun (WGS) entry which is preliminary data.</text>
</comment>
<keyword evidence="5 7" id="KW-0378">Hydrolase</keyword>
<gene>
    <name evidence="8" type="ORF">EDD18DRAFT_1311938</name>
</gene>
<dbReference type="Gene3D" id="1.10.287.410">
    <property type="match status" value="1"/>
</dbReference>
<evidence type="ECO:0000256" key="2">
    <source>
        <dbReference type="ARBA" id="ARBA00022645"/>
    </source>
</evidence>
<comment type="similarity">
    <text evidence="1 7">Belongs to the peptidase S10 family.</text>
</comment>
<dbReference type="EC" id="3.4.16.-" evidence="7"/>
<evidence type="ECO:0000256" key="5">
    <source>
        <dbReference type="ARBA" id="ARBA00022801"/>
    </source>
</evidence>
<dbReference type="SUPFAM" id="SSF53474">
    <property type="entry name" value="alpha/beta-Hydrolases"/>
    <property type="match status" value="1"/>
</dbReference>
<proteinExistence type="inferred from homology"/>
<dbReference type="AlphaFoldDB" id="A0AA39PH08"/>
<dbReference type="InterPro" id="IPR001563">
    <property type="entry name" value="Peptidase_S10"/>
</dbReference>
<keyword evidence="2 7" id="KW-0121">Carboxypeptidase</keyword>
<protein>
    <recommendedName>
        <fullName evidence="7">Carboxypeptidase</fullName>
        <ecNumber evidence="7">3.4.16.-</ecNumber>
    </recommendedName>
</protein>
<dbReference type="PANTHER" id="PTHR11802:SF113">
    <property type="entry name" value="SERINE CARBOXYPEPTIDASE CTSA-4.1"/>
    <property type="match status" value="1"/>
</dbReference>
<reference evidence="8" key="1">
    <citation type="submission" date="2023-06" db="EMBL/GenBank/DDBJ databases">
        <authorList>
            <consortium name="Lawrence Berkeley National Laboratory"/>
            <person name="Ahrendt S."/>
            <person name="Sahu N."/>
            <person name="Indic B."/>
            <person name="Wong-Bajracharya J."/>
            <person name="Merenyi Z."/>
            <person name="Ke H.-M."/>
            <person name="Monk M."/>
            <person name="Kocsube S."/>
            <person name="Drula E."/>
            <person name="Lipzen A."/>
            <person name="Balint B."/>
            <person name="Henrissat B."/>
            <person name="Andreopoulos B."/>
            <person name="Martin F.M."/>
            <person name="Harder C.B."/>
            <person name="Rigling D."/>
            <person name="Ford K.L."/>
            <person name="Foster G.D."/>
            <person name="Pangilinan J."/>
            <person name="Papanicolaou A."/>
            <person name="Barry K."/>
            <person name="LaButti K."/>
            <person name="Viragh M."/>
            <person name="Koriabine M."/>
            <person name="Yan M."/>
            <person name="Riley R."/>
            <person name="Champramary S."/>
            <person name="Plett K.L."/>
            <person name="Tsai I.J."/>
            <person name="Slot J."/>
            <person name="Sipos G."/>
            <person name="Plett J."/>
            <person name="Nagy L.G."/>
            <person name="Grigoriev I.V."/>
        </authorList>
    </citation>
    <scope>NUCLEOTIDE SEQUENCE</scope>
    <source>
        <strain evidence="8">HWK02</strain>
    </source>
</reference>
<name>A0AA39PH08_9AGAR</name>
<evidence type="ECO:0000256" key="1">
    <source>
        <dbReference type="ARBA" id="ARBA00009431"/>
    </source>
</evidence>
<dbReference type="Gene3D" id="3.40.50.1820">
    <property type="entry name" value="alpha/beta hydrolase"/>
    <property type="match status" value="1"/>
</dbReference>
<dbReference type="GO" id="GO:0004185">
    <property type="term" value="F:serine-type carboxypeptidase activity"/>
    <property type="evidence" value="ECO:0007669"/>
    <property type="project" value="UniProtKB-UniRule"/>
</dbReference>
<evidence type="ECO:0000313" key="9">
    <source>
        <dbReference type="Proteomes" id="UP001175228"/>
    </source>
</evidence>
<dbReference type="Pfam" id="PF00450">
    <property type="entry name" value="Peptidase_S10"/>
    <property type="match status" value="1"/>
</dbReference>
<sequence>MSMTTGSAQYFLVLSETQNKYPVSDLISTALPPSPPLLINENPVTLNSQATLTTYTNNDPTSLACLSSTNFTTLQHPLYPYHSIWIKKTTFCNTTVQAYTGYINISQTRHLFFYFFKSRSDPNRDHIVFWMNGGPGCSSSVGLFMELGPCRVLDVDGPKYHPESWNTNANIFFIDHPVGTGFSHGDMISTTEEAALDITAFISIFFEMFTQFQGRALHMAGESYGGWFLPLFAAAVYDNNALLWGNGWPPINLRSVMIGNGLTDSITMISSYYNMECTPVSIPPTLNISTCITIKSTISRCEKWMQDACIDVFDSINCGAAYSFCRTAIGTPYARTRMNPYDMSHECDGDYFETGCYPMMKHISAYLSLPFMRSLLGVDPEVPQDFSSCNSNIITSFHSSQDELHPTSTKAHLSALLKHDIKVLIYAGANDWVCNWVGNEWWMLALEWSRQKEFVWERLREWYVGGKVAGKTRSAKGLTFATVDGAGHFVISYYRGFAIFFDAFGDCQTCCMSPTMGKIEKVSSIS</sequence>
<dbReference type="PRINTS" id="PR00724">
    <property type="entry name" value="CRBOXYPTASEC"/>
</dbReference>
<evidence type="ECO:0000256" key="4">
    <source>
        <dbReference type="ARBA" id="ARBA00022729"/>
    </source>
</evidence>
<dbReference type="GO" id="GO:0006508">
    <property type="term" value="P:proteolysis"/>
    <property type="evidence" value="ECO:0007669"/>
    <property type="project" value="UniProtKB-KW"/>
</dbReference>